<dbReference type="InterPro" id="IPR003488">
    <property type="entry name" value="DprA"/>
</dbReference>
<dbReference type="GO" id="GO:0009294">
    <property type="term" value="P:DNA-mediated transformation"/>
    <property type="evidence" value="ECO:0007669"/>
    <property type="project" value="InterPro"/>
</dbReference>
<dbReference type="NCBIfam" id="TIGR00732">
    <property type="entry name" value="dprA"/>
    <property type="match status" value="1"/>
</dbReference>
<dbReference type="Pfam" id="PF02481">
    <property type="entry name" value="DNA_processg_A"/>
    <property type="match status" value="1"/>
</dbReference>
<keyword evidence="4" id="KW-1185">Reference proteome</keyword>
<dbReference type="Gene3D" id="3.40.50.450">
    <property type="match status" value="1"/>
</dbReference>
<sequence length="398" mass="43645">MDDHQLRRARAGLTQVIEPADALGVVSSQAWGPLRLLEIIQGATPTQQEWQALTAHDPENEQLAKKITRHLGGAIERWRRRSTYLKPDEALGFITRIGGRFLIPEDEQWPAALADLGVTEPLGLWIMGDTSIPMAEHLLGLVGSREATSYGEAATKMLAHKARQMGITVLSGGAYGIDAHAHRQALLAEGPAVPTIAVLAGGLDRFYPAGNVELLREIVQEGLLVTEMPPGMRPNRYRFLNRNRLIAALSTATIVVEARYRSGALNTANHAHDLGRIVGAVPGPIHAPSSAGCHRLIKETPSILIDDPSDLESIYGDMFAVNQRSQNSNDQRHYDMLSVEELLVFDALPVRGMTTVEHLCGITGLAVPMITGILTKLERHELAELETRGWRKHRNTRS</sequence>
<evidence type="ECO:0000313" key="3">
    <source>
        <dbReference type="EMBL" id="TQL72447.1"/>
    </source>
</evidence>
<evidence type="ECO:0000313" key="4">
    <source>
        <dbReference type="Proteomes" id="UP000319746"/>
    </source>
</evidence>
<dbReference type="AlphaFoldDB" id="A0A543AIP0"/>
<dbReference type="PANTHER" id="PTHR43022">
    <property type="entry name" value="PROTEIN SMF"/>
    <property type="match status" value="1"/>
</dbReference>
<evidence type="ECO:0000259" key="2">
    <source>
        <dbReference type="Pfam" id="PF02481"/>
    </source>
</evidence>
<accession>A0A543AIP0</accession>
<organism evidence="3 4">
    <name type="scientific">Enteractinococcus coprophilus</name>
    <dbReference type="NCBI Taxonomy" id="1027633"/>
    <lineage>
        <taxon>Bacteria</taxon>
        <taxon>Bacillati</taxon>
        <taxon>Actinomycetota</taxon>
        <taxon>Actinomycetes</taxon>
        <taxon>Micrococcales</taxon>
        <taxon>Micrococcaceae</taxon>
    </lineage>
</organism>
<dbReference type="PANTHER" id="PTHR43022:SF1">
    <property type="entry name" value="PROTEIN SMF"/>
    <property type="match status" value="1"/>
</dbReference>
<dbReference type="OrthoDB" id="9785707at2"/>
<reference evidence="3 4" key="1">
    <citation type="submission" date="2019-06" db="EMBL/GenBank/DDBJ databases">
        <title>Sequencing the genomes of 1000 actinobacteria strains.</title>
        <authorList>
            <person name="Klenk H.-P."/>
        </authorList>
    </citation>
    <scope>NUCLEOTIDE SEQUENCE [LARGE SCALE GENOMIC DNA]</scope>
    <source>
        <strain evidence="3 4">DSM 24083</strain>
    </source>
</reference>
<gene>
    <name evidence="3" type="ORF">FB556_1097</name>
</gene>
<dbReference type="EMBL" id="VFOU01000002">
    <property type="protein sequence ID" value="TQL72447.1"/>
    <property type="molecule type" value="Genomic_DNA"/>
</dbReference>
<dbReference type="SUPFAM" id="SSF102405">
    <property type="entry name" value="MCP/YpsA-like"/>
    <property type="match status" value="1"/>
</dbReference>
<comment type="similarity">
    <text evidence="1">Belongs to the DprA/Smf family.</text>
</comment>
<evidence type="ECO:0000256" key="1">
    <source>
        <dbReference type="ARBA" id="ARBA00006525"/>
    </source>
</evidence>
<comment type="caution">
    <text evidence="3">The sequence shown here is derived from an EMBL/GenBank/DDBJ whole genome shotgun (WGS) entry which is preliminary data.</text>
</comment>
<name>A0A543AIP0_9MICC</name>
<dbReference type="Proteomes" id="UP000319746">
    <property type="component" value="Unassembled WGS sequence"/>
</dbReference>
<proteinExistence type="inferred from homology"/>
<dbReference type="RefSeq" id="WP_141865578.1">
    <property type="nucleotide sequence ID" value="NZ_BAABAN010000018.1"/>
</dbReference>
<dbReference type="InterPro" id="IPR057666">
    <property type="entry name" value="DrpA_SLOG"/>
</dbReference>
<protein>
    <submittedName>
        <fullName evidence="3">DNA processing protein</fullName>
    </submittedName>
</protein>
<feature type="domain" description="Smf/DprA SLOG" evidence="2">
    <location>
        <begin position="101"/>
        <end position="307"/>
    </location>
</feature>